<name>X1IVD6_9ZZZZ</name>
<dbReference type="SFLD" id="SFLDS00029">
    <property type="entry name" value="Radical_SAM"/>
    <property type="match status" value="1"/>
</dbReference>
<evidence type="ECO:0000256" key="4">
    <source>
        <dbReference type="ARBA" id="ARBA00023004"/>
    </source>
</evidence>
<dbReference type="GO" id="GO:0003824">
    <property type="term" value="F:catalytic activity"/>
    <property type="evidence" value="ECO:0007669"/>
    <property type="project" value="InterPro"/>
</dbReference>
<dbReference type="PANTHER" id="PTHR43409:SF16">
    <property type="entry name" value="SLR0320 PROTEIN"/>
    <property type="match status" value="1"/>
</dbReference>
<dbReference type="InterPro" id="IPR006158">
    <property type="entry name" value="Cobalamin-bd"/>
</dbReference>
<dbReference type="GO" id="GO:0046872">
    <property type="term" value="F:metal ion binding"/>
    <property type="evidence" value="ECO:0007669"/>
    <property type="project" value="UniProtKB-KW"/>
</dbReference>
<evidence type="ECO:0000256" key="2">
    <source>
        <dbReference type="ARBA" id="ARBA00022691"/>
    </source>
</evidence>
<evidence type="ECO:0000259" key="7">
    <source>
        <dbReference type="PROSITE" id="PS51918"/>
    </source>
</evidence>
<accession>X1IVD6</accession>
<dbReference type="InterPro" id="IPR058240">
    <property type="entry name" value="rSAM_sf"/>
</dbReference>
<dbReference type="GO" id="GO:0031419">
    <property type="term" value="F:cobalamin binding"/>
    <property type="evidence" value="ECO:0007669"/>
    <property type="project" value="InterPro"/>
</dbReference>
<proteinExistence type="predicted"/>
<comment type="cofactor">
    <cofactor evidence="1">
        <name>[4Fe-4S] cluster</name>
        <dbReference type="ChEBI" id="CHEBI:49883"/>
    </cofactor>
</comment>
<dbReference type="Pfam" id="PF04055">
    <property type="entry name" value="Radical_SAM"/>
    <property type="match status" value="1"/>
</dbReference>
<gene>
    <name evidence="8" type="ORF">S03H2_31295</name>
</gene>
<keyword evidence="2" id="KW-0949">S-adenosyl-L-methionine</keyword>
<dbReference type="PROSITE" id="PS51332">
    <property type="entry name" value="B12_BINDING"/>
    <property type="match status" value="1"/>
</dbReference>
<dbReference type="Pfam" id="PF02310">
    <property type="entry name" value="B12-binding"/>
    <property type="match status" value="1"/>
</dbReference>
<evidence type="ECO:0000259" key="6">
    <source>
        <dbReference type="PROSITE" id="PS51332"/>
    </source>
</evidence>
<dbReference type="SFLD" id="SFLDG01082">
    <property type="entry name" value="B12-binding_domain_containing"/>
    <property type="match status" value="1"/>
</dbReference>
<keyword evidence="4" id="KW-0408">Iron</keyword>
<feature type="non-terminal residue" evidence="8">
    <location>
        <position position="1"/>
    </location>
</feature>
<feature type="domain" description="B12-binding" evidence="6">
    <location>
        <begin position="1"/>
        <end position="97"/>
    </location>
</feature>
<reference evidence="8" key="1">
    <citation type="journal article" date="2014" name="Front. Microbiol.">
        <title>High frequency of phylogenetically diverse reductive dehalogenase-homologous genes in deep subseafloor sedimentary metagenomes.</title>
        <authorList>
            <person name="Kawai M."/>
            <person name="Futagami T."/>
            <person name="Toyoda A."/>
            <person name="Takaki Y."/>
            <person name="Nishi S."/>
            <person name="Hori S."/>
            <person name="Arai W."/>
            <person name="Tsubouchi T."/>
            <person name="Morono Y."/>
            <person name="Uchiyama I."/>
            <person name="Ito T."/>
            <person name="Fujiyama A."/>
            <person name="Inagaki F."/>
            <person name="Takami H."/>
        </authorList>
    </citation>
    <scope>NUCLEOTIDE SEQUENCE</scope>
    <source>
        <strain evidence="8">Expedition CK06-06</strain>
    </source>
</reference>
<dbReference type="Gene3D" id="3.40.50.280">
    <property type="entry name" value="Cobalamin-binding domain"/>
    <property type="match status" value="1"/>
</dbReference>
<dbReference type="InterPro" id="IPR051198">
    <property type="entry name" value="BchE-like"/>
</dbReference>
<keyword evidence="5" id="KW-0411">Iron-sulfur</keyword>
<evidence type="ECO:0000313" key="8">
    <source>
        <dbReference type="EMBL" id="GAH61478.1"/>
    </source>
</evidence>
<dbReference type="PROSITE" id="PS51918">
    <property type="entry name" value="RADICAL_SAM"/>
    <property type="match status" value="1"/>
</dbReference>
<dbReference type="InterPro" id="IPR007197">
    <property type="entry name" value="rSAM"/>
</dbReference>
<dbReference type="AlphaFoldDB" id="X1IVD6"/>
<evidence type="ECO:0000256" key="1">
    <source>
        <dbReference type="ARBA" id="ARBA00001966"/>
    </source>
</evidence>
<dbReference type="SUPFAM" id="SSF102114">
    <property type="entry name" value="Radical SAM enzymes"/>
    <property type="match status" value="1"/>
</dbReference>
<dbReference type="GO" id="GO:0005829">
    <property type="term" value="C:cytosol"/>
    <property type="evidence" value="ECO:0007669"/>
    <property type="project" value="TreeGrafter"/>
</dbReference>
<organism evidence="8">
    <name type="scientific">marine sediment metagenome</name>
    <dbReference type="NCBI Taxonomy" id="412755"/>
    <lineage>
        <taxon>unclassified sequences</taxon>
        <taxon>metagenomes</taxon>
        <taxon>ecological metagenomes</taxon>
    </lineage>
</organism>
<feature type="non-terminal residue" evidence="8">
    <location>
        <position position="291"/>
    </location>
</feature>
<evidence type="ECO:0000256" key="5">
    <source>
        <dbReference type="ARBA" id="ARBA00023014"/>
    </source>
</evidence>
<dbReference type="GO" id="GO:0051539">
    <property type="term" value="F:4 iron, 4 sulfur cluster binding"/>
    <property type="evidence" value="ECO:0007669"/>
    <property type="project" value="UniProtKB-KW"/>
</dbReference>
<dbReference type="PANTHER" id="PTHR43409">
    <property type="entry name" value="ANAEROBIC MAGNESIUM-PROTOPORPHYRIN IX MONOMETHYL ESTER CYCLASE-RELATED"/>
    <property type="match status" value="1"/>
</dbReference>
<feature type="domain" description="Radical SAM core" evidence="7">
    <location>
        <begin position="148"/>
        <end position="291"/>
    </location>
</feature>
<sequence>NAERLNDEEVENRINLNNEYQVIAIGGLITTYKYLKWIIPKIKKLNPNSIIIAGGGVVTESPTLLLSNTPTDFAIIGEAELTIKELIYNLENKLPINNIKGIAYKKENNIEISPPRPLIKNLDTLPLPAYDLFPTEIYLKNVAHGLIIGKKTEMGIITSRGCPYDCNYCYHIFGRGARTRSIDNVITHIKLLINKYNIDSIIILDETFTINKKRVIKFCDTLISNNINIKWSCYARVNLVDLEMLKKMKKSGCYRVGYRIESGSQLILNNMNKKVRVEQARKAINLTRKAG</sequence>
<dbReference type="EMBL" id="BARU01018969">
    <property type="protein sequence ID" value="GAH61478.1"/>
    <property type="molecule type" value="Genomic_DNA"/>
</dbReference>
<dbReference type="Gene3D" id="3.80.30.20">
    <property type="entry name" value="tm_1862 like domain"/>
    <property type="match status" value="1"/>
</dbReference>
<protein>
    <submittedName>
        <fullName evidence="8">Uncharacterized protein</fullName>
    </submittedName>
</protein>
<dbReference type="InterPro" id="IPR023404">
    <property type="entry name" value="rSAM_horseshoe"/>
</dbReference>
<comment type="caution">
    <text evidence="8">The sequence shown here is derived from an EMBL/GenBank/DDBJ whole genome shotgun (WGS) entry which is preliminary data.</text>
</comment>
<keyword evidence="3" id="KW-0479">Metal-binding</keyword>
<dbReference type="SFLD" id="SFLDG01123">
    <property type="entry name" value="methyltransferase_(Class_B)"/>
    <property type="match status" value="1"/>
</dbReference>
<dbReference type="InterPro" id="IPR034466">
    <property type="entry name" value="Methyltransferase_Class_B"/>
</dbReference>
<evidence type="ECO:0000256" key="3">
    <source>
        <dbReference type="ARBA" id="ARBA00022723"/>
    </source>
</evidence>